<dbReference type="EMBL" id="MGGL01000008">
    <property type="protein sequence ID" value="OGM26910.1"/>
    <property type="molecule type" value="Genomic_DNA"/>
</dbReference>
<evidence type="ECO:0000313" key="3">
    <source>
        <dbReference type="EMBL" id="OGM26910.1"/>
    </source>
</evidence>
<accession>A0A1F7YI98</accession>
<dbReference type="InterPro" id="IPR036388">
    <property type="entry name" value="WH-like_DNA-bd_sf"/>
</dbReference>
<dbReference type="GO" id="GO:0000160">
    <property type="term" value="P:phosphorelay signal transduction system"/>
    <property type="evidence" value="ECO:0007669"/>
    <property type="project" value="InterPro"/>
</dbReference>
<reference evidence="3 4" key="1">
    <citation type="journal article" date="2016" name="Nat. Commun.">
        <title>Thousands of microbial genomes shed light on interconnected biogeochemical processes in an aquifer system.</title>
        <authorList>
            <person name="Anantharaman K."/>
            <person name="Brown C.T."/>
            <person name="Hug L.A."/>
            <person name="Sharon I."/>
            <person name="Castelle C.J."/>
            <person name="Probst A.J."/>
            <person name="Thomas B.C."/>
            <person name="Singh A."/>
            <person name="Wilkins M.J."/>
            <person name="Karaoz U."/>
            <person name="Brodie E.L."/>
            <person name="Williams K.H."/>
            <person name="Hubbard S.S."/>
            <person name="Banfield J.F."/>
        </authorList>
    </citation>
    <scope>NUCLEOTIDE SEQUENCE [LARGE SCALE GENOMIC DNA]</scope>
</reference>
<sequence length="346" mass="40346">MNKAYFETLPKDYFGNLYQKVSSSLTKGENVCLSVIPGFGEKTIFNFLSFNFRSDKLFDEIYVYDPELENENIIDFTKKLIFANNLKNKLLIIRFFEQIEDKPKTLEKLDSLRRKNPKYLTYLAISNQEALLYPSSHQALTTVFFSDIIYFLPFDTIQTASMINSLINYYGWNINLSVFDEIYHLSGGIPRIIKYLTKELYESHIPLSNKDKLILIPQISFQLKLLTIILITHNKKQAYLLGLTDGNYRLKSSLLKYYIKNFRSEMITRLYPQLSDTETKILSFFSENEGKIVSLDNLAALMKMSDDNFSLWAIYKVISRLKPKIKNNFNLKNVKGRGYVLTKVSL</sequence>
<organism evidence="3 4">
    <name type="scientific">Candidatus Woesebacteria bacterium RIFCSPHIGHO2_01_FULL_40_22</name>
    <dbReference type="NCBI Taxonomy" id="1802499"/>
    <lineage>
        <taxon>Bacteria</taxon>
        <taxon>Candidatus Woeseibacteriota</taxon>
    </lineage>
</organism>
<gene>
    <name evidence="3" type="ORF">A2628_05720</name>
</gene>
<dbReference type="AlphaFoldDB" id="A0A1F7YI98"/>
<dbReference type="GO" id="GO:0006355">
    <property type="term" value="P:regulation of DNA-templated transcription"/>
    <property type="evidence" value="ECO:0007669"/>
    <property type="project" value="InterPro"/>
</dbReference>
<dbReference type="SUPFAM" id="SSF46894">
    <property type="entry name" value="C-terminal effector domain of the bipartite response regulators"/>
    <property type="match status" value="1"/>
</dbReference>
<comment type="caution">
    <text evidence="3">The sequence shown here is derived from an EMBL/GenBank/DDBJ whole genome shotgun (WGS) entry which is preliminary data.</text>
</comment>
<dbReference type="Proteomes" id="UP000179221">
    <property type="component" value="Unassembled WGS sequence"/>
</dbReference>
<keyword evidence="1" id="KW-0238">DNA-binding</keyword>
<dbReference type="Pfam" id="PF00486">
    <property type="entry name" value="Trans_reg_C"/>
    <property type="match status" value="1"/>
</dbReference>
<dbReference type="Gene3D" id="1.10.10.10">
    <property type="entry name" value="Winged helix-like DNA-binding domain superfamily/Winged helix DNA-binding domain"/>
    <property type="match status" value="1"/>
</dbReference>
<evidence type="ECO:0000313" key="4">
    <source>
        <dbReference type="Proteomes" id="UP000179221"/>
    </source>
</evidence>
<dbReference type="InterPro" id="IPR016032">
    <property type="entry name" value="Sig_transdc_resp-reg_C-effctor"/>
</dbReference>
<protein>
    <recommendedName>
        <fullName evidence="2">OmpR/PhoB-type domain-containing protein</fullName>
    </recommendedName>
</protein>
<evidence type="ECO:0000256" key="1">
    <source>
        <dbReference type="ARBA" id="ARBA00023125"/>
    </source>
</evidence>
<name>A0A1F7YI98_9BACT</name>
<dbReference type="InterPro" id="IPR001867">
    <property type="entry name" value="OmpR/PhoB-type_DNA-bd"/>
</dbReference>
<dbReference type="GO" id="GO:0003677">
    <property type="term" value="F:DNA binding"/>
    <property type="evidence" value="ECO:0007669"/>
    <property type="project" value="UniProtKB-KW"/>
</dbReference>
<proteinExistence type="predicted"/>
<feature type="domain" description="OmpR/PhoB-type" evidence="2">
    <location>
        <begin position="273"/>
        <end position="341"/>
    </location>
</feature>
<evidence type="ECO:0000259" key="2">
    <source>
        <dbReference type="Pfam" id="PF00486"/>
    </source>
</evidence>